<dbReference type="PATRIC" id="fig|134287.3.peg.153"/>
<organism evidence="6 7">
    <name type="scientific">secondary endosymbiont of Heteropsylla cubana</name>
    <dbReference type="NCBI Taxonomy" id="134287"/>
    <lineage>
        <taxon>Bacteria</taxon>
        <taxon>Pseudomonadati</taxon>
        <taxon>Pseudomonadota</taxon>
        <taxon>Gammaproteobacteria</taxon>
        <taxon>Enterobacterales</taxon>
        <taxon>Enterobacteriaceae</taxon>
        <taxon>aphid secondary symbionts</taxon>
    </lineage>
</organism>
<comment type="cofactor">
    <cofactor evidence="3">
        <name>pyridoxal 5'-phosphate</name>
        <dbReference type="ChEBI" id="CHEBI:597326"/>
    </cofactor>
</comment>
<name>J3TYK6_9ENTR</name>
<dbReference type="HAMAP" id="MF_02087">
    <property type="entry name" value="PLP_homeostasis"/>
    <property type="match status" value="1"/>
</dbReference>
<dbReference type="PIRSF" id="PIRSF004848">
    <property type="entry name" value="YBL036c_PLPDEIII"/>
    <property type="match status" value="1"/>
</dbReference>
<sequence>MNPIQRNFEHVYKKIYTIAHNFNRDPSKITLVAVSKTKPVTTILEAINTGHRSFGESYAQEAIKKIVWLRDKRKIKDLIWHFIGHVQINKSRLIAENFDWCHTVDRKKIVENLNEKRLKNLIPLNVLIQINISGEITKGGILPDEMFKLAEFISKCPALCLRGLMAIPFKTNIFQDQLSSFNRMNTLYKNLQSIYPTIDTLSLGMTGDMSAAIAAGSSLLRIGTAIFGER</sequence>
<keyword evidence="7" id="KW-1185">Reference proteome</keyword>
<dbReference type="OrthoDB" id="9804072at2"/>
<reference evidence="6 7" key="1">
    <citation type="journal article" date="2012" name="Mol. Biol. Evol.">
        <title>Genome reduction and co-evolution between the primary and secondary bacterial symbionts of psyllids.</title>
        <authorList>
            <person name="Sloan D.B."/>
            <person name="Moran N.A."/>
        </authorList>
    </citation>
    <scope>NUCLEOTIDE SEQUENCE [LARGE SCALE GENOMIC DNA]</scope>
    <source>
        <strain evidence="6">Hcub_S</strain>
    </source>
</reference>
<comment type="function">
    <text evidence="2">Pyridoxal 5'-phosphate (PLP)-binding protein, which is involved in PLP homeostasis.</text>
</comment>
<dbReference type="EMBL" id="CP003547">
    <property type="protein sequence ID" value="AFP85475.1"/>
    <property type="molecule type" value="Genomic_DNA"/>
</dbReference>
<accession>J3TYK6</accession>
<dbReference type="PROSITE" id="PS01211">
    <property type="entry name" value="UPF0001"/>
    <property type="match status" value="1"/>
</dbReference>
<dbReference type="InterPro" id="IPR029066">
    <property type="entry name" value="PLP-binding_barrel"/>
</dbReference>
<feature type="modified residue" description="N6-(pyridoxal phosphate)lysine" evidence="2 3">
    <location>
        <position position="36"/>
    </location>
</feature>
<dbReference type="SUPFAM" id="SSF51419">
    <property type="entry name" value="PLP-binding barrel"/>
    <property type="match status" value="1"/>
</dbReference>
<proteinExistence type="inferred from homology"/>
<dbReference type="AlphaFoldDB" id="J3TYK6"/>
<dbReference type="Pfam" id="PF01168">
    <property type="entry name" value="Ala_racemase_N"/>
    <property type="match status" value="1"/>
</dbReference>
<comment type="subunit">
    <text evidence="2">Monomer.</text>
</comment>
<dbReference type="Gene3D" id="3.20.20.10">
    <property type="entry name" value="Alanine racemase"/>
    <property type="match status" value="1"/>
</dbReference>
<dbReference type="Proteomes" id="UP000003937">
    <property type="component" value="Chromosome"/>
</dbReference>
<dbReference type="InterPro" id="IPR001608">
    <property type="entry name" value="Ala_racemase_N"/>
</dbReference>
<evidence type="ECO:0000256" key="4">
    <source>
        <dbReference type="RuleBase" id="RU004514"/>
    </source>
</evidence>
<dbReference type="RefSeq" id="WP_014888772.1">
    <property type="nucleotide sequence ID" value="NC_018420.1"/>
</dbReference>
<dbReference type="PANTHER" id="PTHR10146:SF14">
    <property type="entry name" value="PYRIDOXAL PHOSPHATE HOMEOSTASIS PROTEIN"/>
    <property type="match status" value="1"/>
</dbReference>
<dbReference type="KEGG" id="sehc:A35E_00164"/>
<evidence type="ECO:0000256" key="2">
    <source>
        <dbReference type="HAMAP-Rule" id="MF_02087"/>
    </source>
</evidence>
<evidence type="ECO:0000259" key="5">
    <source>
        <dbReference type="Pfam" id="PF01168"/>
    </source>
</evidence>
<dbReference type="HOGENOM" id="CLU_059988_0_1_6"/>
<dbReference type="FunFam" id="3.20.20.10:FF:000018">
    <property type="entry name" value="Pyridoxal phosphate homeostasis protein"/>
    <property type="match status" value="1"/>
</dbReference>
<protein>
    <recommendedName>
        <fullName evidence="2">Pyridoxal phosphate homeostasis protein</fullName>
        <shortName evidence="2">PLP homeostasis protein</shortName>
    </recommendedName>
</protein>
<dbReference type="CDD" id="cd06824">
    <property type="entry name" value="PLPDE_III_Yggs_like"/>
    <property type="match status" value="1"/>
</dbReference>
<dbReference type="GO" id="GO:0030170">
    <property type="term" value="F:pyridoxal phosphate binding"/>
    <property type="evidence" value="ECO:0007669"/>
    <property type="project" value="UniProtKB-UniRule"/>
</dbReference>
<comment type="similarity">
    <text evidence="2 4">Belongs to the pyridoxal phosphate-binding protein YggS/PROSC family.</text>
</comment>
<keyword evidence="1 2" id="KW-0663">Pyridoxal phosphate</keyword>
<feature type="domain" description="Alanine racemase N-terminal" evidence="5">
    <location>
        <begin position="18"/>
        <end position="229"/>
    </location>
</feature>
<evidence type="ECO:0000256" key="1">
    <source>
        <dbReference type="ARBA" id="ARBA00022898"/>
    </source>
</evidence>
<gene>
    <name evidence="6" type="ORF">A35E_00164</name>
</gene>
<evidence type="ECO:0000313" key="7">
    <source>
        <dbReference type="Proteomes" id="UP000003937"/>
    </source>
</evidence>
<dbReference type="InterPro" id="IPR011078">
    <property type="entry name" value="PyrdxlP_homeostasis"/>
</dbReference>
<evidence type="ECO:0000256" key="3">
    <source>
        <dbReference type="PIRSR" id="PIRSR004848-1"/>
    </source>
</evidence>
<dbReference type="PANTHER" id="PTHR10146">
    <property type="entry name" value="PROLINE SYNTHETASE CO-TRANSCRIBED BACTERIAL HOMOLOG PROTEIN"/>
    <property type="match status" value="1"/>
</dbReference>
<evidence type="ECO:0000313" key="6">
    <source>
        <dbReference type="EMBL" id="AFP85475.1"/>
    </source>
</evidence>
<dbReference type="STRING" id="134287.A35E_00164"/>
<dbReference type="NCBIfam" id="TIGR00044">
    <property type="entry name" value="YggS family pyridoxal phosphate-dependent enzyme"/>
    <property type="match status" value="1"/>
</dbReference>